<dbReference type="UniPathway" id="UPA00628"/>
<dbReference type="InterPro" id="IPR050793">
    <property type="entry name" value="CMP-NeuNAc_synthase"/>
</dbReference>
<keyword evidence="10" id="KW-0460">Magnesium</keyword>
<dbReference type="Proteomes" id="UP000252706">
    <property type="component" value="Unassembled WGS sequence"/>
</dbReference>
<comment type="catalytic activity">
    <reaction evidence="1">
        <text>an N-acylneuraminate + CTP = a CMP-N-acyl-beta-neuraminate + diphosphate</text>
        <dbReference type="Rhea" id="RHEA:11344"/>
        <dbReference type="ChEBI" id="CHEBI:33019"/>
        <dbReference type="ChEBI" id="CHEBI:37563"/>
        <dbReference type="ChEBI" id="CHEBI:60073"/>
        <dbReference type="ChEBI" id="CHEBI:68671"/>
        <dbReference type="EC" id="2.7.7.43"/>
    </reaction>
</comment>
<dbReference type="SFLD" id="SFLDG01136">
    <property type="entry name" value="C1.6:_Phosphoserine_Phosphatas"/>
    <property type="match status" value="1"/>
</dbReference>
<evidence type="ECO:0000313" key="11">
    <source>
        <dbReference type="EMBL" id="RBW50303.1"/>
    </source>
</evidence>
<dbReference type="EC" id="2.7.7.43" evidence="7"/>
<evidence type="ECO:0000256" key="6">
    <source>
        <dbReference type="ARBA" id="ARBA00011881"/>
    </source>
</evidence>
<comment type="pathway">
    <text evidence="3">Amino-sugar metabolism; N-acetylneuraminate metabolism.</text>
</comment>
<dbReference type="SFLD" id="SFLDS00003">
    <property type="entry name" value="Haloacid_Dehalogenase"/>
    <property type="match status" value="1"/>
</dbReference>
<accession>A0A366WLY0</accession>
<dbReference type="Gene3D" id="3.40.50.1000">
    <property type="entry name" value="HAD superfamily/HAD-like"/>
    <property type="match status" value="1"/>
</dbReference>
<name>A0A366WLY0_9RHOB</name>
<dbReference type="SUPFAM" id="SSF56784">
    <property type="entry name" value="HAD-like"/>
    <property type="match status" value="1"/>
</dbReference>
<sequence length="401" mass="42847">MTSTTCDPTTTACVILARGGSKGVPGKNLRPIGGISLIGRAVRAARAAPSVAEVYVSTDDAAIAAESRLHGARIVDRPAELADDTASSEAGWLHSLGQIRADLPGLNQLVFLQCTSPFTTGADIESCLSAMRDQHADCALSVIEDHSFLWRPDTDGSGVGINHDETAPRQRRQDLPPAFRESGAIYTVDAAAFERTGTRFCGKVALCPVLHPPIEIDSVHDLALCNHIAQATASSMSLLPEHLSEIRAVVMDFDGVHTDNLVTTDQNGIESVRTSRGDGMGLSLLRQAGRWHLMILSKERNPVVLRRADKLGIEVHHAIDDKVAALGPWLAERGLDWKQLLYVGNDINDRAAMARAGLAACPSDSHPDILGIADWILPHPGGHGALRAMSDALLAHTVKPQ</sequence>
<evidence type="ECO:0000256" key="3">
    <source>
        <dbReference type="ARBA" id="ARBA00005141"/>
    </source>
</evidence>
<dbReference type="EMBL" id="QOCE01000052">
    <property type="protein sequence ID" value="RBW50303.1"/>
    <property type="molecule type" value="Genomic_DNA"/>
</dbReference>
<organism evidence="11 12">
    <name type="scientific">Phaeobacter gallaeciensis</name>
    <dbReference type="NCBI Taxonomy" id="60890"/>
    <lineage>
        <taxon>Bacteria</taxon>
        <taxon>Pseudomonadati</taxon>
        <taxon>Pseudomonadota</taxon>
        <taxon>Alphaproteobacteria</taxon>
        <taxon>Rhodobacterales</taxon>
        <taxon>Roseobacteraceae</taxon>
        <taxon>Phaeobacter</taxon>
    </lineage>
</organism>
<dbReference type="InterPro" id="IPR010023">
    <property type="entry name" value="KdsC_fam"/>
</dbReference>
<dbReference type="GO" id="GO:0046872">
    <property type="term" value="F:metal ion binding"/>
    <property type="evidence" value="ECO:0007669"/>
    <property type="project" value="UniProtKB-KW"/>
</dbReference>
<reference evidence="11 12" key="1">
    <citation type="submission" date="2018-07" db="EMBL/GenBank/DDBJ databases">
        <title>Modular assembly of carbohydrate-degrading microbial communities in the ocean.</title>
        <authorList>
            <person name="Enke T.N."/>
            <person name="Datta M.S."/>
            <person name="Schwartzman J.A."/>
            <person name="Cermak N."/>
            <person name="Schmitz D.A."/>
            <person name="Barrere J."/>
            <person name="Cordero O.X."/>
        </authorList>
    </citation>
    <scope>NUCLEOTIDE SEQUENCE [LARGE SCALE GENOMIC DNA]</scope>
    <source>
        <strain evidence="11 12">C3M10</strain>
    </source>
</reference>
<dbReference type="GO" id="GO:0006054">
    <property type="term" value="P:N-acetylneuraminate metabolic process"/>
    <property type="evidence" value="ECO:0007669"/>
    <property type="project" value="UniProtKB-UniPathway"/>
</dbReference>
<dbReference type="SUPFAM" id="SSF53448">
    <property type="entry name" value="Nucleotide-diphospho-sugar transferases"/>
    <property type="match status" value="1"/>
</dbReference>
<dbReference type="OrthoDB" id="9805604at2"/>
<evidence type="ECO:0000256" key="2">
    <source>
        <dbReference type="ARBA" id="ARBA00001946"/>
    </source>
</evidence>
<proteinExistence type="inferred from homology"/>
<dbReference type="InterPro" id="IPR003329">
    <property type="entry name" value="Cytidylyl_trans"/>
</dbReference>
<keyword evidence="11" id="KW-0808">Transferase</keyword>
<dbReference type="GO" id="GO:0008781">
    <property type="term" value="F:N-acylneuraminate cytidylyltransferase activity"/>
    <property type="evidence" value="ECO:0007669"/>
    <property type="project" value="UniProtKB-EC"/>
</dbReference>
<comment type="subunit">
    <text evidence="6">Homotetramer.</text>
</comment>
<dbReference type="SFLD" id="SFLDG01138">
    <property type="entry name" value="C1.6.2:_Deoxy-d-mannose-octulo"/>
    <property type="match status" value="1"/>
</dbReference>
<keyword evidence="8" id="KW-0479">Metal-binding</keyword>
<evidence type="ECO:0000256" key="9">
    <source>
        <dbReference type="ARBA" id="ARBA00022801"/>
    </source>
</evidence>
<dbReference type="PANTHER" id="PTHR21485">
    <property type="entry name" value="HAD SUPERFAMILY MEMBERS CMAS AND KDSC"/>
    <property type="match status" value="1"/>
</dbReference>
<evidence type="ECO:0000256" key="1">
    <source>
        <dbReference type="ARBA" id="ARBA00001862"/>
    </source>
</evidence>
<dbReference type="InterPro" id="IPR023214">
    <property type="entry name" value="HAD_sf"/>
</dbReference>
<dbReference type="Pfam" id="PF02348">
    <property type="entry name" value="CTP_transf_3"/>
    <property type="match status" value="1"/>
</dbReference>
<dbReference type="RefSeq" id="WP_113825749.1">
    <property type="nucleotide sequence ID" value="NZ_QOCE01000052.1"/>
</dbReference>
<comment type="similarity">
    <text evidence="4">Belongs to the KdsC family.</text>
</comment>
<evidence type="ECO:0000256" key="8">
    <source>
        <dbReference type="ARBA" id="ARBA00022723"/>
    </source>
</evidence>
<evidence type="ECO:0000256" key="4">
    <source>
        <dbReference type="ARBA" id="ARBA00005893"/>
    </source>
</evidence>
<evidence type="ECO:0000313" key="12">
    <source>
        <dbReference type="Proteomes" id="UP000252706"/>
    </source>
</evidence>
<evidence type="ECO:0000256" key="5">
    <source>
        <dbReference type="ARBA" id="ARBA00010726"/>
    </source>
</evidence>
<dbReference type="InterPro" id="IPR029044">
    <property type="entry name" value="Nucleotide-diphossugar_trans"/>
</dbReference>
<gene>
    <name evidence="11" type="ORF">DS909_22045</name>
</gene>
<dbReference type="CDD" id="cd02513">
    <property type="entry name" value="CMP-NeuAc_Synthase"/>
    <property type="match status" value="1"/>
</dbReference>
<comment type="cofactor">
    <cofactor evidence="2">
        <name>Mg(2+)</name>
        <dbReference type="ChEBI" id="CHEBI:18420"/>
    </cofactor>
</comment>
<dbReference type="AlphaFoldDB" id="A0A366WLY0"/>
<dbReference type="PANTHER" id="PTHR21485:SF3">
    <property type="entry name" value="N-ACYLNEURAMINATE CYTIDYLYLTRANSFERASE"/>
    <property type="match status" value="1"/>
</dbReference>
<comment type="similarity">
    <text evidence="5">Belongs to the CMP-NeuNAc synthase family.</text>
</comment>
<protein>
    <recommendedName>
        <fullName evidence="7">N-acylneuraminate cytidylyltransferase</fullName>
        <ecNumber evidence="7">2.7.7.43</ecNumber>
    </recommendedName>
</protein>
<dbReference type="InterPro" id="IPR036412">
    <property type="entry name" value="HAD-like_sf"/>
</dbReference>
<dbReference type="GO" id="GO:0016788">
    <property type="term" value="F:hydrolase activity, acting on ester bonds"/>
    <property type="evidence" value="ECO:0007669"/>
    <property type="project" value="InterPro"/>
</dbReference>
<dbReference type="Gene3D" id="3.90.550.10">
    <property type="entry name" value="Spore Coat Polysaccharide Biosynthesis Protein SpsA, Chain A"/>
    <property type="match status" value="1"/>
</dbReference>
<comment type="caution">
    <text evidence="11">The sequence shown here is derived from an EMBL/GenBank/DDBJ whole genome shotgun (WGS) entry which is preliminary data.</text>
</comment>
<keyword evidence="9" id="KW-0378">Hydrolase</keyword>
<evidence type="ECO:0000256" key="7">
    <source>
        <dbReference type="ARBA" id="ARBA00012491"/>
    </source>
</evidence>
<evidence type="ECO:0000256" key="10">
    <source>
        <dbReference type="ARBA" id="ARBA00022842"/>
    </source>
</evidence>